<evidence type="ECO:0000313" key="3">
    <source>
        <dbReference type="Proteomes" id="UP000595437"/>
    </source>
</evidence>
<dbReference type="Proteomes" id="UP000595437">
    <property type="component" value="Chromosome 12"/>
</dbReference>
<proteinExistence type="predicted"/>
<evidence type="ECO:0000313" key="2">
    <source>
        <dbReference type="EMBL" id="QQP37355.1"/>
    </source>
</evidence>
<organism evidence="2 3">
    <name type="scientific">Caligus rogercresseyi</name>
    <name type="common">Sea louse</name>
    <dbReference type="NCBI Taxonomy" id="217165"/>
    <lineage>
        <taxon>Eukaryota</taxon>
        <taxon>Metazoa</taxon>
        <taxon>Ecdysozoa</taxon>
        <taxon>Arthropoda</taxon>
        <taxon>Crustacea</taxon>
        <taxon>Multicrustacea</taxon>
        <taxon>Hexanauplia</taxon>
        <taxon>Copepoda</taxon>
        <taxon>Siphonostomatoida</taxon>
        <taxon>Caligidae</taxon>
        <taxon>Caligus</taxon>
    </lineage>
</organism>
<keyword evidence="3" id="KW-1185">Reference proteome</keyword>
<sequence>MNYLRFRLQNSPFINYAKDTGDDLPSSHPPTSFKLIAAAPRNPRVYFQDKNKTSNNTILSTATNHNDTHNSFMIRAVICPPIRRRPLFRGGGGGPPALHPLILKQSTISTVAAGHAMKIPHKRPCMDLGRDSHPPHTLEGGPNTTTPSPALASLFSHSKSILGN</sequence>
<dbReference type="EMBL" id="CP045901">
    <property type="protein sequence ID" value="QQP37355.1"/>
    <property type="molecule type" value="Genomic_DNA"/>
</dbReference>
<reference evidence="3" key="1">
    <citation type="submission" date="2021-01" db="EMBL/GenBank/DDBJ databases">
        <title>Caligus Genome Assembly.</title>
        <authorList>
            <person name="Gallardo-Escarate C."/>
        </authorList>
    </citation>
    <scope>NUCLEOTIDE SEQUENCE [LARGE SCALE GENOMIC DNA]</scope>
</reference>
<accession>A0A7T8GT86</accession>
<evidence type="ECO:0000256" key="1">
    <source>
        <dbReference type="SAM" id="MobiDB-lite"/>
    </source>
</evidence>
<protein>
    <submittedName>
        <fullName evidence="2">Uncharacterized protein</fullName>
    </submittedName>
</protein>
<gene>
    <name evidence="2" type="ORF">FKW44_017589</name>
</gene>
<feature type="compositionally biased region" description="Basic and acidic residues" evidence="1">
    <location>
        <begin position="127"/>
        <end position="136"/>
    </location>
</feature>
<dbReference type="AlphaFoldDB" id="A0A7T8GT86"/>
<name>A0A7T8GT86_CALRO</name>
<feature type="region of interest" description="Disordered" evidence="1">
    <location>
        <begin position="127"/>
        <end position="149"/>
    </location>
</feature>